<gene>
    <name evidence="6" type="ORF">ACFPK8_12895</name>
</gene>
<dbReference type="PANTHER" id="PTHR30349">
    <property type="entry name" value="PHAGE INTEGRASE-RELATED"/>
    <property type="match status" value="1"/>
</dbReference>
<evidence type="ECO:0000259" key="5">
    <source>
        <dbReference type="PROSITE" id="PS51900"/>
    </source>
</evidence>
<keyword evidence="1 3" id="KW-0238">DNA-binding</keyword>
<dbReference type="GeneID" id="303295498"/>
<evidence type="ECO:0000259" key="4">
    <source>
        <dbReference type="PROSITE" id="PS51898"/>
    </source>
</evidence>
<protein>
    <submittedName>
        <fullName evidence="6">Tyrosine-type recombinase/integrase</fullName>
    </submittedName>
</protein>
<name>A0ABW0FJV0_9MICO</name>
<dbReference type="RefSeq" id="WP_343921858.1">
    <property type="nucleotide sequence ID" value="NZ_BAAAIR010000002.1"/>
</dbReference>
<keyword evidence="7" id="KW-1185">Reference proteome</keyword>
<evidence type="ECO:0000256" key="3">
    <source>
        <dbReference type="PROSITE-ProRule" id="PRU01248"/>
    </source>
</evidence>
<dbReference type="PROSITE" id="PS51898">
    <property type="entry name" value="TYR_RECOMBINASE"/>
    <property type="match status" value="1"/>
</dbReference>
<dbReference type="InterPro" id="IPR050090">
    <property type="entry name" value="Tyrosine_recombinase_XerCD"/>
</dbReference>
<dbReference type="PROSITE" id="PS51900">
    <property type="entry name" value="CB"/>
    <property type="match status" value="1"/>
</dbReference>
<dbReference type="InterPro" id="IPR010998">
    <property type="entry name" value="Integrase_recombinase_N"/>
</dbReference>
<dbReference type="Proteomes" id="UP001595937">
    <property type="component" value="Unassembled WGS sequence"/>
</dbReference>
<dbReference type="Gene3D" id="1.10.150.130">
    <property type="match status" value="1"/>
</dbReference>
<sequence>MDIADLDAPLVAAFLGHLEHERGNQVRTRNNRLAAIHSLFSYAALRHPEHAATIQRVLAIPAKRCDRNLVTWLPETELDALLAAPDRTTWAGRRDHAILVLAAQTGLRISELTGLIIADVHLDAGPYVHCLGKGRKERATPLTPHTIRVLRVWLRDGVPTGPLFPTRTGSRLSRDAVEHRISRHLVAARASCPSLRTKRVAMHTLRHSAAMRLLEAGTDVTIIALWLGHEQPATTAQIYLHADMTQKQQAIARVATPGTPPGRYRPPDPLLAFLEPL</sequence>
<feature type="domain" description="Tyr recombinase" evidence="4">
    <location>
        <begin position="68"/>
        <end position="252"/>
    </location>
</feature>
<dbReference type="PANTHER" id="PTHR30349:SF81">
    <property type="entry name" value="TYROSINE RECOMBINASE XERC"/>
    <property type="match status" value="1"/>
</dbReference>
<evidence type="ECO:0000256" key="2">
    <source>
        <dbReference type="ARBA" id="ARBA00023172"/>
    </source>
</evidence>
<keyword evidence="2" id="KW-0233">DNA recombination</keyword>
<dbReference type="InterPro" id="IPR044068">
    <property type="entry name" value="CB"/>
</dbReference>
<dbReference type="Gene3D" id="1.10.443.10">
    <property type="entry name" value="Intergrase catalytic core"/>
    <property type="match status" value="1"/>
</dbReference>
<proteinExistence type="predicted"/>
<organism evidence="6 7">
    <name type="scientific">Brachybacterium tyrofermentans</name>
    <dbReference type="NCBI Taxonomy" id="47848"/>
    <lineage>
        <taxon>Bacteria</taxon>
        <taxon>Bacillati</taxon>
        <taxon>Actinomycetota</taxon>
        <taxon>Actinomycetes</taxon>
        <taxon>Micrococcales</taxon>
        <taxon>Dermabacteraceae</taxon>
        <taxon>Brachybacterium</taxon>
    </lineage>
</organism>
<feature type="domain" description="Core-binding (CB)" evidence="5">
    <location>
        <begin position="1"/>
        <end position="44"/>
    </location>
</feature>
<evidence type="ECO:0000256" key="1">
    <source>
        <dbReference type="ARBA" id="ARBA00023125"/>
    </source>
</evidence>
<dbReference type="EMBL" id="JBHSLN010000061">
    <property type="protein sequence ID" value="MFC5298409.1"/>
    <property type="molecule type" value="Genomic_DNA"/>
</dbReference>
<accession>A0ABW0FJV0</accession>
<dbReference type="SUPFAM" id="SSF56349">
    <property type="entry name" value="DNA breaking-rejoining enzymes"/>
    <property type="match status" value="1"/>
</dbReference>
<evidence type="ECO:0000313" key="7">
    <source>
        <dbReference type="Proteomes" id="UP001595937"/>
    </source>
</evidence>
<dbReference type="InterPro" id="IPR002104">
    <property type="entry name" value="Integrase_catalytic"/>
</dbReference>
<dbReference type="Pfam" id="PF00589">
    <property type="entry name" value="Phage_integrase"/>
    <property type="match status" value="1"/>
</dbReference>
<dbReference type="InterPro" id="IPR011010">
    <property type="entry name" value="DNA_brk_join_enz"/>
</dbReference>
<dbReference type="InterPro" id="IPR013762">
    <property type="entry name" value="Integrase-like_cat_sf"/>
</dbReference>
<reference evidence="7" key="1">
    <citation type="journal article" date="2019" name="Int. J. Syst. Evol. Microbiol.">
        <title>The Global Catalogue of Microorganisms (GCM) 10K type strain sequencing project: providing services to taxonomists for standard genome sequencing and annotation.</title>
        <authorList>
            <consortium name="The Broad Institute Genomics Platform"/>
            <consortium name="The Broad Institute Genome Sequencing Center for Infectious Disease"/>
            <person name="Wu L."/>
            <person name="Ma J."/>
        </authorList>
    </citation>
    <scope>NUCLEOTIDE SEQUENCE [LARGE SCALE GENOMIC DNA]</scope>
    <source>
        <strain evidence="7">CGMCC 1.16455</strain>
    </source>
</reference>
<comment type="caution">
    <text evidence="6">The sequence shown here is derived from an EMBL/GenBank/DDBJ whole genome shotgun (WGS) entry which is preliminary data.</text>
</comment>
<evidence type="ECO:0000313" key="6">
    <source>
        <dbReference type="EMBL" id="MFC5298409.1"/>
    </source>
</evidence>